<organism evidence="2 3">
    <name type="scientific">Favolaschia claudopus</name>
    <dbReference type="NCBI Taxonomy" id="2862362"/>
    <lineage>
        <taxon>Eukaryota</taxon>
        <taxon>Fungi</taxon>
        <taxon>Dikarya</taxon>
        <taxon>Basidiomycota</taxon>
        <taxon>Agaricomycotina</taxon>
        <taxon>Agaricomycetes</taxon>
        <taxon>Agaricomycetidae</taxon>
        <taxon>Agaricales</taxon>
        <taxon>Marasmiineae</taxon>
        <taxon>Mycenaceae</taxon>
        <taxon>Favolaschia</taxon>
    </lineage>
</organism>
<accession>A0AAW0CLJ6</accession>
<evidence type="ECO:0000313" key="2">
    <source>
        <dbReference type="EMBL" id="KAK7039439.1"/>
    </source>
</evidence>
<keyword evidence="3" id="KW-1185">Reference proteome</keyword>
<dbReference type="InterPro" id="IPR048661">
    <property type="entry name" value="CPL1-like"/>
</dbReference>
<name>A0AAW0CLJ6_9AGAR</name>
<comment type="caution">
    <text evidence="2">The sequence shown here is derived from an EMBL/GenBank/DDBJ whole genome shotgun (WGS) entry which is preliminary data.</text>
</comment>
<evidence type="ECO:0000259" key="1">
    <source>
        <dbReference type="Pfam" id="PF21671"/>
    </source>
</evidence>
<proteinExistence type="predicted"/>
<evidence type="ECO:0000313" key="3">
    <source>
        <dbReference type="Proteomes" id="UP001362999"/>
    </source>
</evidence>
<sequence length="281" mass="31186">MALGQPFVTFFFWCVDTAYRGSHQSFKAEFSLGATLLLFHVTGSAAVAHVPRPLEAAAKSAMDPQPNQCIERILRVVSHSACYEVPPATPPVTPAQAAPPLAPPVRWDTHSSRGVAKLANPHITPAAPAYVRHVLSARYTIPTPHHVWPAPQGRTAPCRESAARASYRVRLVVRQRSARLARHWESNDLSWDSGWVPCRIPVLPEECVDTQNDLESCGGCKLSGLGQTDDRPGRFRPTDKSRCTVLKCIPEYEIHHNRTQCVESPRRLHFEIQTTDNGPRL</sequence>
<gene>
    <name evidence="2" type="ORF">R3P38DRAFT_3181149</name>
</gene>
<dbReference type="Pfam" id="PF21671">
    <property type="entry name" value="CPL1-like"/>
    <property type="match status" value="1"/>
</dbReference>
<feature type="domain" description="Protein CPL1-like" evidence="1">
    <location>
        <begin position="206"/>
        <end position="262"/>
    </location>
</feature>
<dbReference type="EMBL" id="JAWWNJ010000016">
    <property type="protein sequence ID" value="KAK7039439.1"/>
    <property type="molecule type" value="Genomic_DNA"/>
</dbReference>
<dbReference type="Proteomes" id="UP001362999">
    <property type="component" value="Unassembled WGS sequence"/>
</dbReference>
<protein>
    <recommendedName>
        <fullName evidence="1">Protein CPL1-like domain-containing protein</fullName>
    </recommendedName>
</protein>
<dbReference type="AlphaFoldDB" id="A0AAW0CLJ6"/>
<reference evidence="2 3" key="1">
    <citation type="journal article" date="2024" name="J Genomics">
        <title>Draft genome sequencing and assembly of Favolaschia claudopus CIRM-BRFM 2984 isolated from oak limbs.</title>
        <authorList>
            <person name="Navarro D."/>
            <person name="Drula E."/>
            <person name="Chaduli D."/>
            <person name="Cazenave R."/>
            <person name="Ahrendt S."/>
            <person name="Wang J."/>
            <person name="Lipzen A."/>
            <person name="Daum C."/>
            <person name="Barry K."/>
            <person name="Grigoriev I.V."/>
            <person name="Favel A."/>
            <person name="Rosso M.N."/>
            <person name="Martin F."/>
        </authorList>
    </citation>
    <scope>NUCLEOTIDE SEQUENCE [LARGE SCALE GENOMIC DNA]</scope>
    <source>
        <strain evidence="2 3">CIRM-BRFM 2984</strain>
    </source>
</reference>